<dbReference type="EMBL" id="OZ075111">
    <property type="protein sequence ID" value="CAL4889800.1"/>
    <property type="molecule type" value="Genomic_DNA"/>
</dbReference>
<evidence type="ECO:0000313" key="1">
    <source>
        <dbReference type="EMBL" id="CAL4889800.1"/>
    </source>
</evidence>
<name>A0ABC8VFA9_9POAL</name>
<proteinExistence type="predicted"/>
<dbReference type="Proteomes" id="UP001497457">
    <property type="component" value="Chromosome 1b"/>
</dbReference>
<gene>
    <name evidence="1" type="ORF">URODEC1_LOCUS2904</name>
</gene>
<organism evidence="1 2">
    <name type="scientific">Urochloa decumbens</name>
    <dbReference type="NCBI Taxonomy" id="240449"/>
    <lineage>
        <taxon>Eukaryota</taxon>
        <taxon>Viridiplantae</taxon>
        <taxon>Streptophyta</taxon>
        <taxon>Embryophyta</taxon>
        <taxon>Tracheophyta</taxon>
        <taxon>Spermatophyta</taxon>
        <taxon>Magnoliopsida</taxon>
        <taxon>Liliopsida</taxon>
        <taxon>Poales</taxon>
        <taxon>Poaceae</taxon>
        <taxon>PACMAD clade</taxon>
        <taxon>Panicoideae</taxon>
        <taxon>Panicodae</taxon>
        <taxon>Paniceae</taxon>
        <taxon>Melinidinae</taxon>
        <taxon>Urochloa</taxon>
    </lineage>
</organism>
<dbReference type="PANTHER" id="PTHR35101">
    <property type="entry name" value="OS02G0162600 PROTEIN"/>
    <property type="match status" value="1"/>
</dbReference>
<keyword evidence="2" id="KW-1185">Reference proteome</keyword>
<dbReference type="PANTHER" id="PTHR35101:SF12">
    <property type="entry name" value="OS02G0162600 PROTEIN"/>
    <property type="match status" value="1"/>
</dbReference>
<reference evidence="2" key="1">
    <citation type="submission" date="2024-06" db="EMBL/GenBank/DDBJ databases">
        <authorList>
            <person name="Ryan C."/>
        </authorList>
    </citation>
    <scope>NUCLEOTIDE SEQUENCE [LARGE SCALE GENOMIC DNA]</scope>
</reference>
<dbReference type="AlphaFoldDB" id="A0ABC8VFA9"/>
<accession>A0ABC8VFA9</accession>
<evidence type="ECO:0000313" key="2">
    <source>
        <dbReference type="Proteomes" id="UP001497457"/>
    </source>
</evidence>
<sequence length="197" mass="21026">MAKAQAAVAAARFVTEVAPPQLVPVMRRGKKVPRSLDTIAEDDSEQLVPASYGPSSSGHYHRRAPAKARERAGGFMSELSSIRCFSDAHGQQAAPFVVMAKAQAAARFVTEVAPPQLVSVVRRGKKVPTSLETIAEDDREQQLAAYYGPPSVWSSRQAPPARERAGGFMSELSIIRCFSNAHGQQAAPAAGRVAITS</sequence>
<reference evidence="1 2" key="2">
    <citation type="submission" date="2024-10" db="EMBL/GenBank/DDBJ databases">
        <authorList>
            <person name="Ryan C."/>
        </authorList>
    </citation>
    <scope>NUCLEOTIDE SEQUENCE [LARGE SCALE GENOMIC DNA]</scope>
</reference>
<protein>
    <submittedName>
        <fullName evidence="1">Uncharacterized protein</fullName>
    </submittedName>
</protein>